<dbReference type="EMBL" id="JAKWBI020000253">
    <property type="protein sequence ID" value="KAJ2897867.1"/>
    <property type="molecule type" value="Genomic_DNA"/>
</dbReference>
<dbReference type="AlphaFoldDB" id="A0AAD5RMH8"/>
<feature type="region of interest" description="Disordered" evidence="7">
    <location>
        <begin position="710"/>
        <end position="736"/>
    </location>
</feature>
<dbReference type="InterPro" id="IPR047021">
    <property type="entry name" value="REXO1/3/4-like"/>
</dbReference>
<dbReference type="Gene3D" id="3.30.420.10">
    <property type="entry name" value="Ribonuclease H-like superfamily/Ribonuclease H"/>
    <property type="match status" value="1"/>
</dbReference>
<evidence type="ECO:0000313" key="10">
    <source>
        <dbReference type="Proteomes" id="UP001201980"/>
    </source>
</evidence>
<dbReference type="GO" id="GO:0010629">
    <property type="term" value="P:negative regulation of gene expression"/>
    <property type="evidence" value="ECO:0007669"/>
    <property type="project" value="UniProtKB-ARBA"/>
</dbReference>
<dbReference type="CDD" id="cd06145">
    <property type="entry name" value="REX1_like"/>
    <property type="match status" value="1"/>
</dbReference>
<accession>A0AAD5RMH8</accession>
<dbReference type="InterPro" id="IPR013520">
    <property type="entry name" value="Ribonucl_H"/>
</dbReference>
<feature type="region of interest" description="Disordered" evidence="7">
    <location>
        <begin position="1"/>
        <end position="99"/>
    </location>
</feature>
<dbReference type="GO" id="GO:0005634">
    <property type="term" value="C:nucleus"/>
    <property type="evidence" value="ECO:0007669"/>
    <property type="project" value="UniProtKB-SubCell"/>
</dbReference>
<dbReference type="GO" id="GO:0004527">
    <property type="term" value="F:exonuclease activity"/>
    <property type="evidence" value="ECO:0007669"/>
    <property type="project" value="UniProtKB-KW"/>
</dbReference>
<evidence type="ECO:0000256" key="2">
    <source>
        <dbReference type="ARBA" id="ARBA00006357"/>
    </source>
</evidence>
<comment type="caution">
    <text evidence="9">The sequence shown here is derived from an EMBL/GenBank/DDBJ whole genome shotgun (WGS) entry which is preliminary data.</text>
</comment>
<evidence type="ECO:0000256" key="1">
    <source>
        <dbReference type="ARBA" id="ARBA00004123"/>
    </source>
</evidence>
<dbReference type="GO" id="GO:0003676">
    <property type="term" value="F:nucleic acid binding"/>
    <property type="evidence" value="ECO:0007669"/>
    <property type="project" value="InterPro"/>
</dbReference>
<evidence type="ECO:0000256" key="7">
    <source>
        <dbReference type="SAM" id="MobiDB-lite"/>
    </source>
</evidence>
<evidence type="ECO:0000313" key="9">
    <source>
        <dbReference type="EMBL" id="KAJ2897867.1"/>
    </source>
</evidence>
<keyword evidence="10" id="KW-1185">Reference proteome</keyword>
<protein>
    <recommendedName>
        <fullName evidence="8">Exonuclease domain-containing protein</fullName>
    </recommendedName>
</protein>
<keyword evidence="6" id="KW-0539">Nucleus</keyword>
<gene>
    <name evidence="9" type="ORF">MKZ38_004326</name>
</gene>
<feature type="compositionally biased region" description="Basic and acidic residues" evidence="7">
    <location>
        <begin position="713"/>
        <end position="736"/>
    </location>
</feature>
<evidence type="ECO:0000259" key="8">
    <source>
        <dbReference type="SMART" id="SM00479"/>
    </source>
</evidence>
<evidence type="ECO:0000256" key="5">
    <source>
        <dbReference type="ARBA" id="ARBA00022839"/>
    </source>
</evidence>
<evidence type="ECO:0000256" key="4">
    <source>
        <dbReference type="ARBA" id="ARBA00022801"/>
    </source>
</evidence>
<feature type="compositionally biased region" description="Polar residues" evidence="7">
    <location>
        <begin position="36"/>
        <end position="54"/>
    </location>
</feature>
<dbReference type="SUPFAM" id="SSF53098">
    <property type="entry name" value="Ribonuclease H-like"/>
    <property type="match status" value="1"/>
</dbReference>
<dbReference type="InterPro" id="IPR036397">
    <property type="entry name" value="RNaseH_sf"/>
</dbReference>
<name>A0AAD5RMH8_9PEZI</name>
<evidence type="ECO:0000256" key="6">
    <source>
        <dbReference type="ARBA" id="ARBA00023242"/>
    </source>
</evidence>
<dbReference type="InterPro" id="IPR034922">
    <property type="entry name" value="REX1-like_exo"/>
</dbReference>
<feature type="compositionally biased region" description="Basic and acidic residues" evidence="7">
    <location>
        <begin position="754"/>
        <end position="773"/>
    </location>
</feature>
<dbReference type="FunFam" id="3.30.420.10:FF:000031">
    <property type="entry name" value="RNA exonuclease 1"/>
    <property type="match status" value="1"/>
</dbReference>
<dbReference type="Pfam" id="PF00929">
    <property type="entry name" value="RNase_T"/>
    <property type="match status" value="1"/>
</dbReference>
<dbReference type="PANTHER" id="PTHR12801:SF115">
    <property type="entry name" value="FI18136P1-RELATED"/>
    <property type="match status" value="1"/>
</dbReference>
<organism evidence="9 10">
    <name type="scientific">Zalerion maritima</name>
    <dbReference type="NCBI Taxonomy" id="339359"/>
    <lineage>
        <taxon>Eukaryota</taxon>
        <taxon>Fungi</taxon>
        <taxon>Dikarya</taxon>
        <taxon>Ascomycota</taxon>
        <taxon>Pezizomycotina</taxon>
        <taxon>Sordariomycetes</taxon>
        <taxon>Lulworthiomycetidae</taxon>
        <taxon>Lulworthiales</taxon>
        <taxon>Lulworthiaceae</taxon>
        <taxon>Zalerion</taxon>
    </lineage>
</organism>
<dbReference type="SMART" id="SM00479">
    <property type="entry name" value="EXOIII"/>
    <property type="match status" value="1"/>
</dbReference>
<sequence length="819" mass="91730">MPRRKKKGIKHSDNVFKPLPELSSQTSEAKQLPGLNPTQMAADNTAQQDANGNDPNLALGATGHIPGSGPKRKRDEDENDGWQTVNRKRAKKLPGSGSSTYPDLVFAPDKAKLNARIKIGELRDLIVYILADGHAPHWIAVKNRTQFRKVVAIYVPGLEEALFEEGVDLATFVSPSLRANSLPETTTNATITSPDEYFPRTLKKENLADELKPFAEMFREIWPVMAPGDAKGRLGSPVRTFMTTNLTKKEKERLKAEKIRKWQDIRTSVTHFLLTRRQMVDNFFLLHPAHFTDIERNFFFPKEGFFYTPVDTLEDHGIPEDQIEAGSITAGRAILAIDCEMVETVNSEGNTESSLARISIVDWDDVVIMDEFVKPEGEITNYLTQYSGITAEHLEDVTTTLSDIHKKLEEIITRRTILVGHSLEADLRAMRVHHPFVVDTSLLYPRTPQWTGKHKLKDLAFTHLNRAIQTAGADGHDSLEDARAALDLLKLKCQKGPSYGVPESTGKPLFLRVKESGFAKQTNTPTLGGRSRGKRTAIVDQRATMQEFGGDADIEVKCSTDQEIEDGIIWTTVGDPDGRLVSGGGVDFVYGRLHELEQSRQWKATADLLNWKTPELVDVQRKPCPSLPKQLKTVSERLKRIHTALPPCSALIVFSGQGNPIQRQFLFSKKEKCGRDEKELVDISKREVHWTEKDDDDFERAIQAARQGIGFVGDKKKSPKADVETDKRASPQSDKDGWRVVLRLKKNIGRKRKGLADPEGADKTKMDSLRHTDNAAPRECSRHPIDPSVVGSGYYDVLQVEYLNSTSDQTKRKGPKGRE</sequence>
<dbReference type="Proteomes" id="UP001201980">
    <property type="component" value="Unassembled WGS sequence"/>
</dbReference>
<keyword evidence="4" id="KW-0378">Hydrolase</keyword>
<dbReference type="InterPro" id="IPR012337">
    <property type="entry name" value="RNaseH-like_sf"/>
</dbReference>
<proteinExistence type="inferred from homology"/>
<comment type="similarity">
    <text evidence="2">Belongs to the REXO1/REXO3 family.</text>
</comment>
<dbReference type="PANTHER" id="PTHR12801">
    <property type="entry name" value="RNA EXONUCLEASE REXO1 / RECO3 FAMILY MEMBER-RELATED"/>
    <property type="match status" value="1"/>
</dbReference>
<keyword evidence="5" id="KW-0269">Exonuclease</keyword>
<evidence type="ECO:0000256" key="3">
    <source>
        <dbReference type="ARBA" id="ARBA00022722"/>
    </source>
</evidence>
<feature type="region of interest" description="Disordered" evidence="7">
    <location>
        <begin position="749"/>
        <end position="788"/>
    </location>
</feature>
<reference evidence="9" key="1">
    <citation type="submission" date="2022-07" db="EMBL/GenBank/DDBJ databases">
        <title>Draft genome sequence of Zalerion maritima ATCC 34329, a (micro)plastics degrading marine fungus.</title>
        <authorList>
            <person name="Paco A."/>
            <person name="Goncalves M.F.M."/>
            <person name="Rocha-Santos T.A.P."/>
            <person name="Alves A."/>
        </authorList>
    </citation>
    <scope>NUCLEOTIDE SEQUENCE</scope>
    <source>
        <strain evidence="9">ATCC 34329</strain>
    </source>
</reference>
<comment type="subcellular location">
    <subcellularLocation>
        <location evidence="1">Nucleus</location>
    </subcellularLocation>
</comment>
<keyword evidence="3" id="KW-0540">Nuclease</keyword>
<feature type="domain" description="Exonuclease" evidence="8">
    <location>
        <begin position="333"/>
        <end position="498"/>
    </location>
</feature>